<keyword evidence="4" id="KW-0238">DNA-binding</keyword>
<dbReference type="OrthoDB" id="34150at2"/>
<accession>A0A318IWE4</accession>
<dbReference type="Pfam" id="PF06719">
    <property type="entry name" value="AraC_N"/>
    <property type="match status" value="1"/>
</dbReference>
<organism evidence="4 5">
    <name type="scientific">Aquitalea magnusonii</name>
    <dbReference type="NCBI Taxonomy" id="332411"/>
    <lineage>
        <taxon>Bacteria</taxon>
        <taxon>Pseudomonadati</taxon>
        <taxon>Pseudomonadota</taxon>
        <taxon>Betaproteobacteria</taxon>
        <taxon>Neisseriales</taxon>
        <taxon>Chromobacteriaceae</taxon>
        <taxon>Aquitalea</taxon>
    </lineage>
</organism>
<reference evidence="4 5" key="1">
    <citation type="submission" date="2018-05" db="EMBL/GenBank/DDBJ databases">
        <title>Genomic Encyclopedia of Type Strains, Phase IV (KMG-IV): sequencing the most valuable type-strain genomes for metagenomic binning, comparative biology and taxonomic classification.</title>
        <authorList>
            <person name="Goeker M."/>
        </authorList>
    </citation>
    <scope>NUCLEOTIDE SEQUENCE [LARGE SCALE GENOMIC DNA]</scope>
    <source>
        <strain evidence="4 5">DSM 25134</strain>
    </source>
</reference>
<dbReference type="EMBL" id="QJKC01000032">
    <property type="protein sequence ID" value="PXX38850.1"/>
    <property type="molecule type" value="Genomic_DNA"/>
</dbReference>
<evidence type="ECO:0000256" key="1">
    <source>
        <dbReference type="ARBA" id="ARBA00023015"/>
    </source>
</evidence>
<keyword evidence="2" id="KW-0804">Transcription</keyword>
<gene>
    <name evidence="4" type="ORF">DFR38_13223</name>
</gene>
<protein>
    <submittedName>
        <fullName evidence="4">AraC-like DNA-binding protein</fullName>
    </submittedName>
</protein>
<evidence type="ECO:0000256" key="2">
    <source>
        <dbReference type="ARBA" id="ARBA00023163"/>
    </source>
</evidence>
<dbReference type="Gene3D" id="1.10.10.60">
    <property type="entry name" value="Homeodomain-like"/>
    <property type="match status" value="1"/>
</dbReference>
<keyword evidence="5" id="KW-1185">Reference proteome</keyword>
<dbReference type="AlphaFoldDB" id="A0A318IWE4"/>
<dbReference type="InterPro" id="IPR018060">
    <property type="entry name" value="HTH_AraC"/>
</dbReference>
<dbReference type="Proteomes" id="UP000248395">
    <property type="component" value="Unassembled WGS sequence"/>
</dbReference>
<dbReference type="InterPro" id="IPR009057">
    <property type="entry name" value="Homeodomain-like_sf"/>
</dbReference>
<dbReference type="InterPro" id="IPR009594">
    <property type="entry name" value="Tscrpt_reg_HTH_AraC_N"/>
</dbReference>
<dbReference type="PANTHER" id="PTHR43436">
    <property type="entry name" value="ARAC-FAMILY TRANSCRIPTIONAL REGULATOR"/>
    <property type="match status" value="1"/>
</dbReference>
<evidence type="ECO:0000313" key="4">
    <source>
        <dbReference type="EMBL" id="PXX38850.1"/>
    </source>
</evidence>
<dbReference type="PANTHER" id="PTHR43436:SF1">
    <property type="entry name" value="TRANSCRIPTIONAL REGULATORY PROTEIN"/>
    <property type="match status" value="1"/>
</dbReference>
<dbReference type="SUPFAM" id="SSF46689">
    <property type="entry name" value="Homeodomain-like"/>
    <property type="match status" value="2"/>
</dbReference>
<keyword evidence="1" id="KW-0805">Transcription regulation</keyword>
<dbReference type="GO" id="GO:0043565">
    <property type="term" value="F:sequence-specific DNA binding"/>
    <property type="evidence" value="ECO:0007669"/>
    <property type="project" value="InterPro"/>
</dbReference>
<dbReference type="GO" id="GO:0003700">
    <property type="term" value="F:DNA-binding transcription factor activity"/>
    <property type="evidence" value="ECO:0007669"/>
    <property type="project" value="InterPro"/>
</dbReference>
<dbReference type="PROSITE" id="PS01124">
    <property type="entry name" value="HTH_ARAC_FAMILY_2"/>
    <property type="match status" value="1"/>
</dbReference>
<feature type="domain" description="HTH araC/xylS-type" evidence="3">
    <location>
        <begin position="206"/>
        <end position="304"/>
    </location>
</feature>
<name>A0A318IWE4_9NEIS</name>
<evidence type="ECO:0000313" key="5">
    <source>
        <dbReference type="Proteomes" id="UP000248395"/>
    </source>
</evidence>
<proteinExistence type="predicted"/>
<dbReference type="Pfam" id="PF12833">
    <property type="entry name" value="HTH_18"/>
    <property type="match status" value="1"/>
</dbReference>
<dbReference type="SMART" id="SM00342">
    <property type="entry name" value="HTH_ARAC"/>
    <property type="match status" value="1"/>
</dbReference>
<sequence length="319" mass="35566">MPAGNQRKHNPYGPLHAMHAGLAETIGRWIDSEGDCATAIGSLQLFRRDAPSDACACMVESSVVFVVQGAKQLLVGEQAFAYNTERFLLNSLDVPARSQVLEASPQHPCLGLVFKLNMGVMAEIIAQNSLPPPRECAQESSTTLGSMTPVLLEPFTRLLGLLDEPEAIAVLAPLIEREIHYRLLTSDLAARLWQITSAGSHSHRIARAVHWLRRHYAQPMSIEELAAHVQMSASTLHHHFRLLTAMSPLQYQKWLRLNEARRLMLNEGLDASTAAFQVGYESPSQFSREYRRLFGVPPRRDIEGMRDRALPSRATTFPN</sequence>
<comment type="caution">
    <text evidence="4">The sequence shown here is derived from an EMBL/GenBank/DDBJ whole genome shotgun (WGS) entry which is preliminary data.</text>
</comment>
<evidence type="ECO:0000259" key="3">
    <source>
        <dbReference type="PROSITE" id="PS01124"/>
    </source>
</evidence>